<sequence length="964" mass="105454">MAPPPSKFNRGYGEEMESPSNNLWVGNLTSDTTDADLMELFAKYGALDSVTTYSSRSFAFLYFKRVEDAKAAKDALQGTTVRGNPIKIEFARPAKPCKHLWVGGISPAVSKEELQEEFFKFGTIEEFKFLRDSNTAFVEYSNLEDASQAMKSMNGRKIGGEQIRVDYLRSQPSRREHWSNAHDVRDGSFLGRGTGFPDNHLGSKRPHPQSSVGRNRDGPPSKILWVGYPPSVQMDEQMLHNAMILFGEIERIKSYPSRNYSFVEFRSVDEARRAKEGLQGRLFNDSRITIMFSNSELAPGKDYSASYPGIKGPRPEMFFSDHQTRPPPRDMVGPNHQMLPNNFAGPLQAAEVRGPSMPIRAFGAHGSHEVLLSGPEFKEFHSMQDSNAKNLDPNWRRLPPSPGMRTSPTQGIRQTLSHASGSWDVYDTNQYQRDSKRSRIDGSLSIDDGTFPSRKLDDHGLGLEHSYGLGSIAGGVASGAYANAQGRSHLSPIAGKVTAGGLGRSHTDNEWIWRGIIAKGGTPVCRARCVPVGKGIESELPEVVNCSARTGLDMLTKHYAEAIGFDIVFFLPDSEDDFASYTEFLRYLGSKNRAGVAKFDDGTTLFLVPPSDFLSKVLKVVGPERLYGVVLKLPQQSMPPSQTVDRHNVPLPHAEYGLTRLREEQVLSVDYSRFSHDDTKVQPKVPFPHANEPIVTQSSSMDYGSNNTATASQAGVNLTPELIATLASLLPGTQSAESAQPAPGSSSVRPMLSEPHSHSVEQLRNQFNPQAPPPLSHHYASFSHTPSHSAHMLLGNTQFQESTASLPLQGAVTSRPLANFSAAPQSAHVAVSPPVGQQYQYAAPPNTQKGYGMVQGTEASAVYSSSVLQQLNNPTAVSNQVNLSHPQNNMMVLSADKVNSENPNHVQQLQSAVSGTSQGTTSEGEVDKNQRYQSTLQFAANLLLQIQQQQQTSSPAGQGTGNQL</sequence>
<organism evidence="1 2">
    <name type="scientific">Melia azedarach</name>
    <name type="common">Chinaberry tree</name>
    <dbReference type="NCBI Taxonomy" id="155640"/>
    <lineage>
        <taxon>Eukaryota</taxon>
        <taxon>Viridiplantae</taxon>
        <taxon>Streptophyta</taxon>
        <taxon>Embryophyta</taxon>
        <taxon>Tracheophyta</taxon>
        <taxon>Spermatophyta</taxon>
        <taxon>Magnoliopsida</taxon>
        <taxon>eudicotyledons</taxon>
        <taxon>Gunneridae</taxon>
        <taxon>Pentapetalae</taxon>
        <taxon>rosids</taxon>
        <taxon>malvids</taxon>
        <taxon>Sapindales</taxon>
        <taxon>Meliaceae</taxon>
        <taxon>Melia</taxon>
    </lineage>
</organism>
<proteinExistence type="predicted"/>
<evidence type="ECO:0000313" key="2">
    <source>
        <dbReference type="Proteomes" id="UP001164539"/>
    </source>
</evidence>
<comment type="caution">
    <text evidence="1">The sequence shown here is derived from an EMBL/GenBank/DDBJ whole genome shotgun (WGS) entry which is preliminary data.</text>
</comment>
<protein>
    <submittedName>
        <fullName evidence="1">Flowering time control FPA-like protein</fullName>
    </submittedName>
</protein>
<gene>
    <name evidence="1" type="ORF">OWV82_006898</name>
</gene>
<name>A0ACC1YJD5_MELAZ</name>
<dbReference type="EMBL" id="CM051396">
    <property type="protein sequence ID" value="KAJ4723537.1"/>
    <property type="molecule type" value="Genomic_DNA"/>
</dbReference>
<evidence type="ECO:0000313" key="1">
    <source>
        <dbReference type="EMBL" id="KAJ4723537.1"/>
    </source>
</evidence>
<dbReference type="Proteomes" id="UP001164539">
    <property type="component" value="Chromosome 3"/>
</dbReference>
<accession>A0ACC1YJD5</accession>
<keyword evidence="2" id="KW-1185">Reference proteome</keyword>
<reference evidence="1 2" key="1">
    <citation type="journal article" date="2023" name="Science">
        <title>Complex scaffold remodeling in plant triterpene biosynthesis.</title>
        <authorList>
            <person name="De La Pena R."/>
            <person name="Hodgson H."/>
            <person name="Liu J.C."/>
            <person name="Stephenson M.J."/>
            <person name="Martin A.C."/>
            <person name="Owen C."/>
            <person name="Harkess A."/>
            <person name="Leebens-Mack J."/>
            <person name="Jimenez L.E."/>
            <person name="Osbourn A."/>
            <person name="Sattely E.S."/>
        </authorList>
    </citation>
    <scope>NUCLEOTIDE SEQUENCE [LARGE SCALE GENOMIC DNA]</scope>
    <source>
        <strain evidence="2">cv. JPN11</strain>
        <tissue evidence="1">Leaf</tissue>
    </source>
</reference>